<proteinExistence type="predicted"/>
<dbReference type="PATRIC" id="fig|33881.3.peg.2524"/>
<protein>
    <recommendedName>
        <fullName evidence="3">MIP18 family-like domain-containing protein</fullName>
    </recommendedName>
</protein>
<comment type="caution">
    <text evidence="1">The sequence shown here is derived from an EMBL/GenBank/DDBJ whole genome shotgun (WGS) entry which is preliminary data.</text>
</comment>
<organism evidence="1 2">
    <name type="scientific">Curtobacterium luteum</name>
    <dbReference type="NCBI Taxonomy" id="33881"/>
    <lineage>
        <taxon>Bacteria</taxon>
        <taxon>Bacillati</taxon>
        <taxon>Actinomycetota</taxon>
        <taxon>Actinomycetes</taxon>
        <taxon>Micrococcales</taxon>
        <taxon>Microbacteriaceae</taxon>
        <taxon>Curtobacterium</taxon>
    </lineage>
</organism>
<dbReference type="STRING" id="33881.NS184_01105"/>
<name>A0A175S1Q0_9MICO</name>
<dbReference type="Proteomes" id="UP000078252">
    <property type="component" value="Unassembled WGS sequence"/>
</dbReference>
<evidence type="ECO:0000313" key="2">
    <source>
        <dbReference type="Proteomes" id="UP000078252"/>
    </source>
</evidence>
<dbReference type="AlphaFoldDB" id="A0A175S1Q0"/>
<reference evidence="1 2" key="1">
    <citation type="journal article" date="2016" name="Front. Microbiol.">
        <title>Genomic Resource of Rice Seed Associated Bacteria.</title>
        <authorList>
            <person name="Midha S."/>
            <person name="Bansal K."/>
            <person name="Sharma S."/>
            <person name="Kumar N."/>
            <person name="Patil P.P."/>
            <person name="Chaudhry V."/>
            <person name="Patil P.B."/>
        </authorList>
    </citation>
    <scope>NUCLEOTIDE SEQUENCE [LARGE SCALE GENOMIC DNA]</scope>
    <source>
        <strain evidence="1 2">NS184</strain>
    </source>
</reference>
<evidence type="ECO:0000313" key="1">
    <source>
        <dbReference type="EMBL" id="KTR10907.1"/>
    </source>
</evidence>
<dbReference type="RefSeq" id="WP_058724306.1">
    <property type="nucleotide sequence ID" value="NZ_LDQC01000006.1"/>
</dbReference>
<accession>A0A175S1Q0</accession>
<sequence length="102" mass="10405">MSPADDILTAVEAAVLEVPGVADLYRARPTLGSAVSAVKSLAARTAPSRVVLDGDVLRIVIGTDLSRPAPETAHDAHVAALAAATEQGLALSRVDVRVARIG</sequence>
<gene>
    <name evidence="1" type="ORF">NS184_01105</name>
</gene>
<evidence type="ECO:0008006" key="3">
    <source>
        <dbReference type="Google" id="ProtNLM"/>
    </source>
</evidence>
<dbReference type="EMBL" id="LDQC01000006">
    <property type="protein sequence ID" value="KTR10907.1"/>
    <property type="molecule type" value="Genomic_DNA"/>
</dbReference>
<dbReference type="OrthoDB" id="5023905at2"/>